<dbReference type="SUPFAM" id="SSF55874">
    <property type="entry name" value="ATPase domain of HSP90 chaperone/DNA topoisomerase II/histidine kinase"/>
    <property type="match status" value="1"/>
</dbReference>
<keyword evidence="6" id="KW-0472">Membrane</keyword>
<accession>A0A1I0FSM4</accession>
<dbReference type="Gene3D" id="6.10.340.10">
    <property type="match status" value="1"/>
</dbReference>
<dbReference type="GO" id="GO:0000155">
    <property type="term" value="F:phosphorelay sensor kinase activity"/>
    <property type="evidence" value="ECO:0007669"/>
    <property type="project" value="InterPro"/>
</dbReference>
<comment type="subcellular location">
    <subcellularLocation>
        <location evidence="1">Membrane</location>
    </subcellularLocation>
</comment>
<evidence type="ECO:0000259" key="7">
    <source>
        <dbReference type="PROSITE" id="PS50885"/>
    </source>
</evidence>
<sequence length="621" mass="68513">MKNPFARLLHHYTYNLKLKNKLVISHAILLMVPTAVVTGFLYARMYGIVMDDTIRSEQALAAQTVGTIESLVDNAIHAGEVMARTGLVLDLFNVPLEQAGTHQPQRSRVDSLYRLASNLVDHSFITDIRIYYDDASYEDLSRYNQGRHPLFLPISGLDSPWIGQFESSSEELMLCPGELLSESETGECGGLASILRLSYSRTGSNVTVPPQASAYVAVYFSPDILEGVLAGNTSVQDASTYIVSSQDIPVAGTAPAADGRYFLPFPQLSNRLGTGQTFSLVNFQGGAAYSAYFPIHDTGWYMVSILPASHITDAGRLLMVQFILIYLLFVLLAMFIALLLSSSIANRIIAVAYQMESVRTGRPKPMKVGLGCDEIGVLSDTYNYMTGEINRLMDAREQAAEDLRKAEFRALQAQINPHFLYNTLDMINWLSQTGRKEEVTRAVQALSRFYKLTLSRRELMNTIGDELEHVSLYVQLQNMRYENCATLVVDVPEELCGYTIPKLTFQPLVENALLHGIRMTEKKTGSILITGWREGDDIVFIVSDDGAGIPPEKLDSLQESAKKAGGTNPPASGTETGHIGVYNTNLRLKSLYGSQYGLSFNSHPGIGTEVMVRLPANRALS</sequence>
<dbReference type="InterPro" id="IPR050640">
    <property type="entry name" value="Bact_2-comp_sensor_kinase"/>
</dbReference>
<dbReference type="AlphaFoldDB" id="A0A1I0FSM4"/>
<dbReference type="RefSeq" id="WP_092363256.1">
    <property type="nucleotide sequence ID" value="NZ_CAKXUV010000072.1"/>
</dbReference>
<feature type="domain" description="HAMP" evidence="7">
    <location>
        <begin position="342"/>
        <end position="394"/>
    </location>
</feature>
<keyword evidence="6" id="KW-0812">Transmembrane</keyword>
<evidence type="ECO:0000256" key="4">
    <source>
        <dbReference type="ARBA" id="ARBA00022777"/>
    </source>
</evidence>
<proteinExistence type="predicted"/>
<feature type="transmembrane region" description="Helical" evidence="6">
    <location>
        <begin position="317"/>
        <end position="340"/>
    </location>
</feature>
<keyword evidence="2" id="KW-0597">Phosphoprotein</keyword>
<reference evidence="9" key="1">
    <citation type="submission" date="2016-10" db="EMBL/GenBank/DDBJ databases">
        <authorList>
            <person name="Varghese N."/>
            <person name="Submissions S."/>
        </authorList>
    </citation>
    <scope>NUCLEOTIDE SEQUENCE [LARGE SCALE GENOMIC DNA]</scope>
    <source>
        <strain evidence="9">NLAE-zl-G277</strain>
    </source>
</reference>
<dbReference type="InterPro" id="IPR003660">
    <property type="entry name" value="HAMP_dom"/>
</dbReference>
<evidence type="ECO:0000313" key="8">
    <source>
        <dbReference type="EMBL" id="SET61214.1"/>
    </source>
</evidence>
<dbReference type="SMART" id="SM00387">
    <property type="entry name" value="HATPase_c"/>
    <property type="match status" value="1"/>
</dbReference>
<dbReference type="EMBL" id="FOIM01000009">
    <property type="protein sequence ID" value="SET61214.1"/>
    <property type="molecule type" value="Genomic_DNA"/>
</dbReference>
<keyword evidence="9" id="KW-1185">Reference proteome</keyword>
<dbReference type="Proteomes" id="UP000198508">
    <property type="component" value="Unassembled WGS sequence"/>
</dbReference>
<dbReference type="Gene3D" id="3.30.565.10">
    <property type="entry name" value="Histidine kinase-like ATPase, C-terminal domain"/>
    <property type="match status" value="1"/>
</dbReference>
<feature type="transmembrane region" description="Helical" evidence="6">
    <location>
        <begin position="23"/>
        <end position="43"/>
    </location>
</feature>
<evidence type="ECO:0000256" key="1">
    <source>
        <dbReference type="ARBA" id="ARBA00004370"/>
    </source>
</evidence>
<dbReference type="STRING" id="460384.SAMN05216313_109147"/>
<gene>
    <name evidence="8" type="ORF">SAMN05216313_109147</name>
</gene>
<keyword evidence="3" id="KW-0808">Transferase</keyword>
<evidence type="ECO:0000256" key="2">
    <source>
        <dbReference type="ARBA" id="ARBA00022553"/>
    </source>
</evidence>
<evidence type="ECO:0000313" key="9">
    <source>
        <dbReference type="Proteomes" id="UP000198508"/>
    </source>
</evidence>
<organism evidence="8 9">
    <name type="scientific">Enterocloster lavalensis</name>
    <dbReference type="NCBI Taxonomy" id="460384"/>
    <lineage>
        <taxon>Bacteria</taxon>
        <taxon>Bacillati</taxon>
        <taxon>Bacillota</taxon>
        <taxon>Clostridia</taxon>
        <taxon>Lachnospirales</taxon>
        <taxon>Lachnospiraceae</taxon>
        <taxon>Enterocloster</taxon>
    </lineage>
</organism>
<dbReference type="PANTHER" id="PTHR34220:SF7">
    <property type="entry name" value="SENSOR HISTIDINE KINASE YPDA"/>
    <property type="match status" value="1"/>
</dbReference>
<dbReference type="GO" id="GO:0016020">
    <property type="term" value="C:membrane"/>
    <property type="evidence" value="ECO:0007669"/>
    <property type="project" value="UniProtKB-SubCell"/>
</dbReference>
<dbReference type="InterPro" id="IPR010559">
    <property type="entry name" value="Sig_transdc_His_kin_internal"/>
</dbReference>
<evidence type="ECO:0000256" key="6">
    <source>
        <dbReference type="SAM" id="Phobius"/>
    </source>
</evidence>
<evidence type="ECO:0000256" key="5">
    <source>
        <dbReference type="SAM" id="MobiDB-lite"/>
    </source>
</evidence>
<dbReference type="InterPro" id="IPR036890">
    <property type="entry name" value="HATPase_C_sf"/>
</dbReference>
<evidence type="ECO:0000256" key="3">
    <source>
        <dbReference type="ARBA" id="ARBA00022679"/>
    </source>
</evidence>
<dbReference type="Pfam" id="PF06580">
    <property type="entry name" value="His_kinase"/>
    <property type="match status" value="1"/>
</dbReference>
<dbReference type="InterPro" id="IPR003594">
    <property type="entry name" value="HATPase_dom"/>
</dbReference>
<feature type="region of interest" description="Disordered" evidence="5">
    <location>
        <begin position="559"/>
        <end position="578"/>
    </location>
</feature>
<dbReference type="PANTHER" id="PTHR34220">
    <property type="entry name" value="SENSOR HISTIDINE KINASE YPDA"/>
    <property type="match status" value="1"/>
</dbReference>
<name>A0A1I0FSM4_9FIRM</name>
<keyword evidence="6" id="KW-1133">Transmembrane helix</keyword>
<protein>
    <submittedName>
        <fullName evidence="8">Two-component system, sensor histidine kinase YesM</fullName>
    </submittedName>
</protein>
<dbReference type="PROSITE" id="PS50885">
    <property type="entry name" value="HAMP"/>
    <property type="match status" value="1"/>
</dbReference>
<keyword evidence="4 8" id="KW-0418">Kinase</keyword>
<dbReference type="Pfam" id="PF02518">
    <property type="entry name" value="HATPase_c"/>
    <property type="match status" value="1"/>
</dbReference>